<sequence>MTAIVLGQVSDLGPALSTLSTIEVPADRARLRDARFDTDTDSWSLTAADGRHVSARTLLDTRDSTDHTIAIHGMPNYFRIPGPDRAAQSRLVAQCLELLERSGSTRIEARARLRLRRRPLRPLATKFYLTGSVPSDEHVYDGSATLTLADGDIAVHARLSGHLDAIDGQYHWRGSVAGELPDGALKQRSVTVSTGTSSASARLLERTPWGAYTVTGIGRPPFAID</sequence>
<proteinExistence type="predicted"/>
<reference evidence="2 3" key="1">
    <citation type="submission" date="2023-08" db="EMBL/GenBank/DDBJ databases">
        <authorList>
            <person name="Folkvardsen B D."/>
            <person name="Norman A."/>
        </authorList>
    </citation>
    <scope>NUCLEOTIDE SEQUENCE [LARGE SCALE GENOMIC DNA]</scope>
    <source>
        <strain evidence="2 3">Mu0050</strain>
    </source>
</reference>
<evidence type="ECO:0000259" key="1">
    <source>
        <dbReference type="Pfam" id="PF16170"/>
    </source>
</evidence>
<dbReference type="RefSeq" id="WP_316514580.1">
    <property type="nucleotide sequence ID" value="NZ_OY726395.1"/>
</dbReference>
<dbReference type="Gene3D" id="3.50.50.60">
    <property type="entry name" value="FAD/NAD(P)-binding domain"/>
    <property type="match status" value="1"/>
</dbReference>
<dbReference type="Pfam" id="PF16170">
    <property type="entry name" value="DUF4873"/>
    <property type="match status" value="1"/>
</dbReference>
<evidence type="ECO:0000313" key="3">
    <source>
        <dbReference type="Proteomes" id="UP001190466"/>
    </source>
</evidence>
<gene>
    <name evidence="2" type="ORF">MU0050_000869</name>
</gene>
<dbReference type="InterPro" id="IPR036188">
    <property type="entry name" value="FAD/NAD-bd_sf"/>
</dbReference>
<dbReference type="EMBL" id="OY726395">
    <property type="protein sequence ID" value="CAJ1580148.1"/>
    <property type="molecule type" value="Genomic_DNA"/>
</dbReference>
<protein>
    <submittedName>
        <fullName evidence="2">DUF4873 domain-containing protein</fullName>
    </submittedName>
</protein>
<dbReference type="InterPro" id="IPR032371">
    <property type="entry name" value="DUF4873"/>
</dbReference>
<name>A0ABN9P1N0_9MYCO</name>
<dbReference type="Proteomes" id="UP001190466">
    <property type="component" value="Chromosome"/>
</dbReference>
<accession>A0ABN9P1N0</accession>
<keyword evidence="3" id="KW-1185">Reference proteome</keyword>
<evidence type="ECO:0000313" key="2">
    <source>
        <dbReference type="EMBL" id="CAJ1580148.1"/>
    </source>
</evidence>
<feature type="domain" description="DUF4873" evidence="1">
    <location>
        <begin position="138"/>
        <end position="224"/>
    </location>
</feature>
<organism evidence="2 3">
    <name type="scientific">[Mycobacterium] wendilense</name>
    <dbReference type="NCBI Taxonomy" id="3064284"/>
    <lineage>
        <taxon>Bacteria</taxon>
        <taxon>Bacillati</taxon>
        <taxon>Actinomycetota</taxon>
        <taxon>Actinomycetes</taxon>
        <taxon>Mycobacteriales</taxon>
        <taxon>Mycobacteriaceae</taxon>
        <taxon>Mycolicibacter</taxon>
    </lineage>
</organism>